<dbReference type="EMBL" id="OQ829281">
    <property type="protein sequence ID" value="WHS68249.1"/>
    <property type="molecule type" value="Genomic_DNA"/>
</dbReference>
<organism evidence="1 2">
    <name type="scientific">phage PKM.Lu.22.1</name>
    <dbReference type="NCBI Taxonomy" id="3049197"/>
    <lineage>
        <taxon>Viruses</taxon>
        <taxon>Duplodnaviria</taxon>
        <taxon>Heunggongvirae</taxon>
        <taxon>Uroviricota</taxon>
        <taxon>Caudoviricetes</taxon>
        <taxon>Grimontviridae</taxon>
    </lineage>
</organism>
<name>A0AAF0KY63_9CAUD</name>
<proteinExistence type="predicted"/>
<evidence type="ECO:0000313" key="1">
    <source>
        <dbReference type="EMBL" id="WHS68249.1"/>
    </source>
</evidence>
<reference evidence="1" key="1">
    <citation type="submission" date="2023-04" db="EMBL/GenBank/DDBJ databases">
        <title>Isolation and Characterization of Novel Plasmid-specific Phages Infecting Bacteria Carrying Diverse Conjugative Plasmids.</title>
        <authorList>
            <person name="Parra B."/>
            <person name="Cockx B."/>
            <person name="Lutz V.T."/>
            <person name="Bronsted L."/>
            <person name="Smets B.F."/>
            <person name="Dechesne A."/>
        </authorList>
    </citation>
    <scope>NUCLEOTIDE SEQUENCE</scope>
</reference>
<keyword evidence="2" id="KW-1185">Reference proteome</keyword>
<evidence type="ECO:0000313" key="2">
    <source>
        <dbReference type="Proteomes" id="UP001223176"/>
    </source>
</evidence>
<accession>A0AAF0KY63</accession>
<protein>
    <submittedName>
        <fullName evidence="1">Uncharacterized protein</fullName>
    </submittedName>
</protein>
<dbReference type="Proteomes" id="UP001223176">
    <property type="component" value="Segment"/>
</dbReference>
<sequence>MKRLLLALFISACHPVPATAELPPVDIPANIVDMMNSDAAAVCDMVDDLTDRQECLDIMFDGYVEAIQMGAGSVNVNQSIASVIELSSSMNGCTNVITPICNAQTANWSSYYMFGQRNKEKLNESSHADSLHPN</sequence>